<feature type="transmembrane region" description="Helical" evidence="1">
    <location>
        <begin position="6"/>
        <end position="32"/>
    </location>
</feature>
<sequence>MILEFSLISINVLIIIPTLLLSIVYHVCHIFIKSMHSKYFDRISGLLQSFSLLAVVYLILTFLWIIGEVDHVFVEYCIDIVVRVIQTCCAFVSFFLISFVKPFDLVTSTEHRIPKVRRRPILGMPLWQWEVALYLSTVVGLADSLSYLSSYTLTLPLGKPMRLMFGLAIFCISLFAIAVIVTLFVKRGRRLPIRVWTIVFGMLLWLSVIELIHLCIEVIAVVDSALDDHLEEGKLRDTADTFSAILKEIRISLYMLFSGSIVLVHLGLVVHHTTSSAKYQTIDRKRKYIYRGLFGGSV</sequence>
<keyword evidence="1" id="KW-1133">Transmembrane helix</keyword>
<dbReference type="AlphaFoldDB" id="A0A8J6BV40"/>
<dbReference type="EMBL" id="JAHDYR010000062">
    <property type="protein sequence ID" value="KAG9391026.1"/>
    <property type="molecule type" value="Genomic_DNA"/>
</dbReference>
<reference evidence="2" key="1">
    <citation type="submission" date="2021-05" db="EMBL/GenBank/DDBJ databases">
        <title>A free-living protist that lacks canonical eukaryotic 1 DNA replication and segregation systems.</title>
        <authorList>
            <person name="Salas-Leiva D.E."/>
            <person name="Tromer E.C."/>
            <person name="Curtis B.A."/>
            <person name="Jerlstrom-Hultqvist J."/>
            <person name="Kolisko M."/>
            <person name="Yi Z."/>
            <person name="Salas-Leiva J.S."/>
            <person name="Gallot-Lavallee L."/>
            <person name="Kops G.J.P.L."/>
            <person name="Archibald J.M."/>
            <person name="Simpson A.G.B."/>
            <person name="Roger A.J."/>
        </authorList>
    </citation>
    <scope>NUCLEOTIDE SEQUENCE</scope>
    <source>
        <strain evidence="2">BICM</strain>
    </source>
</reference>
<comment type="caution">
    <text evidence="2">The sequence shown here is derived from an EMBL/GenBank/DDBJ whole genome shotgun (WGS) entry which is preliminary data.</text>
</comment>
<feature type="transmembrane region" description="Helical" evidence="1">
    <location>
        <begin position="73"/>
        <end position="100"/>
    </location>
</feature>
<protein>
    <submittedName>
        <fullName evidence="2">Uncharacterized protein</fullName>
    </submittedName>
</protein>
<feature type="transmembrane region" description="Helical" evidence="1">
    <location>
        <begin position="162"/>
        <end position="185"/>
    </location>
</feature>
<feature type="transmembrane region" description="Helical" evidence="1">
    <location>
        <begin position="197"/>
        <end position="222"/>
    </location>
</feature>
<keyword evidence="1" id="KW-0812">Transmembrane</keyword>
<evidence type="ECO:0000313" key="3">
    <source>
        <dbReference type="Proteomes" id="UP000717585"/>
    </source>
</evidence>
<feature type="transmembrane region" description="Helical" evidence="1">
    <location>
        <begin position="44"/>
        <end position="67"/>
    </location>
</feature>
<accession>A0A8J6BV40</accession>
<dbReference type="Proteomes" id="UP000717585">
    <property type="component" value="Unassembled WGS sequence"/>
</dbReference>
<gene>
    <name evidence="2" type="ORF">J8273_7300</name>
</gene>
<feature type="transmembrane region" description="Helical" evidence="1">
    <location>
        <begin position="251"/>
        <end position="270"/>
    </location>
</feature>
<keyword evidence="1" id="KW-0472">Membrane</keyword>
<keyword evidence="3" id="KW-1185">Reference proteome</keyword>
<name>A0A8J6BV40_9EUKA</name>
<evidence type="ECO:0000256" key="1">
    <source>
        <dbReference type="SAM" id="Phobius"/>
    </source>
</evidence>
<feature type="transmembrane region" description="Helical" evidence="1">
    <location>
        <begin position="121"/>
        <end position="142"/>
    </location>
</feature>
<evidence type="ECO:0000313" key="2">
    <source>
        <dbReference type="EMBL" id="KAG9391026.1"/>
    </source>
</evidence>
<proteinExistence type="predicted"/>
<organism evidence="2 3">
    <name type="scientific">Carpediemonas membranifera</name>
    <dbReference type="NCBI Taxonomy" id="201153"/>
    <lineage>
        <taxon>Eukaryota</taxon>
        <taxon>Metamonada</taxon>
        <taxon>Carpediemonas-like organisms</taxon>
        <taxon>Carpediemonas</taxon>
    </lineage>
</organism>